<dbReference type="Gene3D" id="3.30.300.30">
    <property type="match status" value="1"/>
</dbReference>
<accession>A0A378WVM6</accession>
<dbReference type="PANTHER" id="PTHR43201:SF5">
    <property type="entry name" value="MEDIUM-CHAIN ACYL-COA LIGASE ACSF2, MITOCHONDRIAL"/>
    <property type="match status" value="1"/>
</dbReference>
<dbReference type="GO" id="GO:0004467">
    <property type="term" value="F:long-chain fatty acid-CoA ligase activity"/>
    <property type="evidence" value="ECO:0007669"/>
    <property type="project" value="UniProtKB-EC"/>
</dbReference>
<evidence type="ECO:0000259" key="4">
    <source>
        <dbReference type="Pfam" id="PF13193"/>
    </source>
</evidence>
<dbReference type="Pfam" id="PF13193">
    <property type="entry name" value="AMP-binding_C"/>
    <property type="match status" value="1"/>
</dbReference>
<dbReference type="Gene3D" id="3.40.50.12780">
    <property type="entry name" value="N-terminal domain of ligase-like"/>
    <property type="match status" value="1"/>
</dbReference>
<dbReference type="AlphaFoldDB" id="A0A378WVM6"/>
<dbReference type="RefSeq" id="WP_062965299.1">
    <property type="nucleotide sequence ID" value="NZ_JAJFOE010000001.1"/>
</dbReference>
<sequence>MKIAADEHSAGPLHDLAEALANRPAQLLIRSDQGDMTVTQFAAASRSAANFLRGAGIRKGDRVAVMAANSIEHLAVVYGIWLVGGVEVAVNTELRGPLLRHVLADSDPTLVIVDKALRSRVEAEAPALPAVALEDVAFTDSIAPTTFGPRPRSSELASLLYTSGTTGPSKGVMIPHGYYSYYAAILGRVVELSPADVTYFCLPFFHVDAHIAVPASLQHGSAFAFVPRFSVSGFWRDLERFEATWFGGVGAMLSALINSATPPSSVLQRLRLILAAPVPEEAFAWFTDRHGVPILQMYGQTEANGPIYSSLDDNRRGAMGKVRADFDISIVGPDGNEAPDGTVGQMLTRPRRADIICQGYWQRPSATDAAFADGWFHTGDLVRRDSDGFFWYAGRLTDSLRRRGENVSAYELESVVRSAPGVLECAAIGVTDALGGEDEIKVFLVVDDEAVFDPITFRDFCAALLPRFAVPRYVQLADPDSLVRGPGTGAIQKHLLDRSVAEQVIDLTRC</sequence>
<dbReference type="GO" id="GO:0031956">
    <property type="term" value="F:medium-chain fatty acid-CoA ligase activity"/>
    <property type="evidence" value="ECO:0007669"/>
    <property type="project" value="TreeGrafter"/>
</dbReference>
<feature type="domain" description="AMP-dependent synthetase/ligase" evidence="3">
    <location>
        <begin position="20"/>
        <end position="361"/>
    </location>
</feature>
<comment type="similarity">
    <text evidence="1">Belongs to the ATP-dependent AMP-binding enzyme family.</text>
</comment>
<dbReference type="Proteomes" id="UP000255082">
    <property type="component" value="Unassembled WGS sequence"/>
</dbReference>
<dbReference type="EC" id="6.2.1.3" evidence="5"/>
<protein>
    <submittedName>
        <fullName evidence="5">Long-chain-fatty-acid--CoA ligase</fullName>
        <ecNumber evidence="5">6.2.1.3</ecNumber>
    </submittedName>
</protein>
<dbReference type="PANTHER" id="PTHR43201">
    <property type="entry name" value="ACYL-COA SYNTHETASE"/>
    <property type="match status" value="1"/>
</dbReference>
<dbReference type="PROSITE" id="PS00455">
    <property type="entry name" value="AMP_BINDING"/>
    <property type="match status" value="1"/>
</dbReference>
<dbReference type="Pfam" id="PF00501">
    <property type="entry name" value="AMP-binding"/>
    <property type="match status" value="1"/>
</dbReference>
<evidence type="ECO:0000259" key="3">
    <source>
        <dbReference type="Pfam" id="PF00501"/>
    </source>
</evidence>
<evidence type="ECO:0000256" key="2">
    <source>
        <dbReference type="ARBA" id="ARBA00022598"/>
    </source>
</evidence>
<dbReference type="InterPro" id="IPR045851">
    <property type="entry name" value="AMP-bd_C_sf"/>
</dbReference>
<evidence type="ECO:0000313" key="6">
    <source>
        <dbReference type="Proteomes" id="UP000255082"/>
    </source>
</evidence>
<organism evidence="5 6">
    <name type="scientific">Nocardia africana</name>
    <dbReference type="NCBI Taxonomy" id="134964"/>
    <lineage>
        <taxon>Bacteria</taxon>
        <taxon>Bacillati</taxon>
        <taxon>Actinomycetota</taxon>
        <taxon>Actinomycetes</taxon>
        <taxon>Mycobacteriales</taxon>
        <taxon>Nocardiaceae</taxon>
        <taxon>Nocardia</taxon>
    </lineage>
</organism>
<name>A0A378WVM6_9NOCA</name>
<dbReference type="EMBL" id="UGRU01000001">
    <property type="protein sequence ID" value="SUA44902.1"/>
    <property type="molecule type" value="Genomic_DNA"/>
</dbReference>
<reference evidence="5 6" key="1">
    <citation type="submission" date="2018-06" db="EMBL/GenBank/DDBJ databases">
        <authorList>
            <consortium name="Pathogen Informatics"/>
            <person name="Doyle S."/>
        </authorList>
    </citation>
    <scope>NUCLEOTIDE SEQUENCE [LARGE SCALE GENOMIC DNA]</scope>
    <source>
        <strain evidence="5 6">NCTC13184</strain>
    </source>
</reference>
<gene>
    <name evidence="5" type="primary">fadD_14</name>
    <name evidence="5" type="ORF">NCTC13184_03424</name>
</gene>
<dbReference type="InterPro" id="IPR025110">
    <property type="entry name" value="AMP-bd_C"/>
</dbReference>
<dbReference type="InterPro" id="IPR000873">
    <property type="entry name" value="AMP-dep_synth/lig_dom"/>
</dbReference>
<proteinExistence type="inferred from homology"/>
<feature type="domain" description="AMP-binding enzyme C-terminal" evidence="4">
    <location>
        <begin position="411"/>
        <end position="478"/>
    </location>
</feature>
<dbReference type="SUPFAM" id="SSF56801">
    <property type="entry name" value="Acetyl-CoA synthetase-like"/>
    <property type="match status" value="1"/>
</dbReference>
<dbReference type="OrthoDB" id="2579187at2"/>
<evidence type="ECO:0000256" key="1">
    <source>
        <dbReference type="ARBA" id="ARBA00006432"/>
    </source>
</evidence>
<keyword evidence="2 5" id="KW-0436">Ligase</keyword>
<dbReference type="InterPro" id="IPR042099">
    <property type="entry name" value="ANL_N_sf"/>
</dbReference>
<dbReference type="InterPro" id="IPR020845">
    <property type="entry name" value="AMP-binding_CS"/>
</dbReference>
<evidence type="ECO:0000313" key="5">
    <source>
        <dbReference type="EMBL" id="SUA44902.1"/>
    </source>
</evidence>